<name>A0A9D4R3J7_DREPO</name>
<dbReference type="EMBL" id="JAIWYP010000003">
    <property type="protein sequence ID" value="KAH3851970.1"/>
    <property type="molecule type" value="Genomic_DNA"/>
</dbReference>
<protein>
    <submittedName>
        <fullName evidence="2">Uncharacterized protein</fullName>
    </submittedName>
</protein>
<dbReference type="Proteomes" id="UP000828390">
    <property type="component" value="Unassembled WGS sequence"/>
</dbReference>
<evidence type="ECO:0000313" key="2">
    <source>
        <dbReference type="EMBL" id="KAH3851970.1"/>
    </source>
</evidence>
<accession>A0A9D4R3J7</accession>
<gene>
    <name evidence="2" type="ORF">DPMN_094459</name>
</gene>
<feature type="compositionally biased region" description="Basic and acidic residues" evidence="1">
    <location>
        <begin position="37"/>
        <end position="52"/>
    </location>
</feature>
<evidence type="ECO:0000256" key="1">
    <source>
        <dbReference type="SAM" id="MobiDB-lite"/>
    </source>
</evidence>
<reference evidence="2" key="1">
    <citation type="journal article" date="2019" name="bioRxiv">
        <title>The Genome of the Zebra Mussel, Dreissena polymorpha: A Resource for Invasive Species Research.</title>
        <authorList>
            <person name="McCartney M.A."/>
            <person name="Auch B."/>
            <person name="Kono T."/>
            <person name="Mallez S."/>
            <person name="Zhang Y."/>
            <person name="Obille A."/>
            <person name="Becker A."/>
            <person name="Abrahante J.E."/>
            <person name="Garbe J."/>
            <person name="Badalamenti J.P."/>
            <person name="Herman A."/>
            <person name="Mangelson H."/>
            <person name="Liachko I."/>
            <person name="Sullivan S."/>
            <person name="Sone E.D."/>
            <person name="Koren S."/>
            <person name="Silverstein K.A.T."/>
            <person name="Beckman K.B."/>
            <person name="Gohl D.M."/>
        </authorList>
    </citation>
    <scope>NUCLEOTIDE SEQUENCE</scope>
    <source>
        <strain evidence="2">Duluth1</strain>
        <tissue evidence="2">Whole animal</tissue>
    </source>
</reference>
<keyword evidence="3" id="KW-1185">Reference proteome</keyword>
<dbReference type="AlphaFoldDB" id="A0A9D4R3J7"/>
<comment type="caution">
    <text evidence="2">The sequence shown here is derived from an EMBL/GenBank/DDBJ whole genome shotgun (WGS) entry which is preliminary data.</text>
</comment>
<sequence>MPFFFFGIFLLESHQNTRVSQTSSTQGTSGSGLADDTIERADDTGRPRYLDM</sequence>
<organism evidence="2 3">
    <name type="scientific">Dreissena polymorpha</name>
    <name type="common">Zebra mussel</name>
    <name type="synonym">Mytilus polymorpha</name>
    <dbReference type="NCBI Taxonomy" id="45954"/>
    <lineage>
        <taxon>Eukaryota</taxon>
        <taxon>Metazoa</taxon>
        <taxon>Spiralia</taxon>
        <taxon>Lophotrochozoa</taxon>
        <taxon>Mollusca</taxon>
        <taxon>Bivalvia</taxon>
        <taxon>Autobranchia</taxon>
        <taxon>Heteroconchia</taxon>
        <taxon>Euheterodonta</taxon>
        <taxon>Imparidentia</taxon>
        <taxon>Neoheterodontei</taxon>
        <taxon>Myida</taxon>
        <taxon>Dreissenoidea</taxon>
        <taxon>Dreissenidae</taxon>
        <taxon>Dreissena</taxon>
    </lineage>
</organism>
<proteinExistence type="predicted"/>
<reference evidence="2" key="2">
    <citation type="submission" date="2020-11" db="EMBL/GenBank/DDBJ databases">
        <authorList>
            <person name="McCartney M.A."/>
            <person name="Auch B."/>
            <person name="Kono T."/>
            <person name="Mallez S."/>
            <person name="Becker A."/>
            <person name="Gohl D.M."/>
            <person name="Silverstein K.A.T."/>
            <person name="Koren S."/>
            <person name="Bechman K.B."/>
            <person name="Herman A."/>
            <person name="Abrahante J.E."/>
            <person name="Garbe J."/>
        </authorList>
    </citation>
    <scope>NUCLEOTIDE SEQUENCE</scope>
    <source>
        <strain evidence="2">Duluth1</strain>
        <tissue evidence="2">Whole animal</tissue>
    </source>
</reference>
<feature type="compositionally biased region" description="Low complexity" evidence="1">
    <location>
        <begin position="20"/>
        <end position="32"/>
    </location>
</feature>
<feature type="region of interest" description="Disordered" evidence="1">
    <location>
        <begin position="16"/>
        <end position="52"/>
    </location>
</feature>
<evidence type="ECO:0000313" key="3">
    <source>
        <dbReference type="Proteomes" id="UP000828390"/>
    </source>
</evidence>